<evidence type="ECO:0000313" key="2">
    <source>
        <dbReference type="EMBL" id="QGG42215.1"/>
    </source>
</evidence>
<organism evidence="2 3">
    <name type="scientific">Aeromicrobium yanjiei</name>
    <dbReference type="NCBI Taxonomy" id="2662028"/>
    <lineage>
        <taxon>Bacteria</taxon>
        <taxon>Bacillati</taxon>
        <taxon>Actinomycetota</taxon>
        <taxon>Actinomycetes</taxon>
        <taxon>Propionibacteriales</taxon>
        <taxon>Nocardioidaceae</taxon>
        <taxon>Aeromicrobium</taxon>
    </lineage>
</organism>
<dbReference type="Proteomes" id="UP000392064">
    <property type="component" value="Chromosome"/>
</dbReference>
<dbReference type="KEGG" id="aef:GEV26_13020"/>
<reference evidence="2 3" key="1">
    <citation type="submission" date="2019-11" db="EMBL/GenBank/DDBJ databases">
        <authorList>
            <person name="Li J."/>
        </authorList>
    </citation>
    <scope>NUCLEOTIDE SEQUENCE [LARGE SCALE GENOMIC DNA]</scope>
    <source>
        <strain evidence="2 3">MF47</strain>
    </source>
</reference>
<evidence type="ECO:0000313" key="3">
    <source>
        <dbReference type="Proteomes" id="UP000392064"/>
    </source>
</evidence>
<keyword evidence="1" id="KW-0472">Membrane</keyword>
<gene>
    <name evidence="2" type="ORF">GEV26_13020</name>
</gene>
<name>A0A5Q2MNW7_9ACTN</name>
<dbReference type="EMBL" id="CP045737">
    <property type="protein sequence ID" value="QGG42215.1"/>
    <property type="molecule type" value="Genomic_DNA"/>
</dbReference>
<proteinExistence type="predicted"/>
<dbReference type="RefSeq" id="WP_153653679.1">
    <property type="nucleotide sequence ID" value="NZ_CP045737.1"/>
</dbReference>
<protein>
    <submittedName>
        <fullName evidence="2">Uncharacterized protein</fullName>
    </submittedName>
</protein>
<keyword evidence="1" id="KW-1133">Transmembrane helix</keyword>
<sequence>MRGFARLVLVDRGTLDRGWAYAVLPVAIIAAAATRVLTMFEAKAEDTPSDDRDH</sequence>
<keyword evidence="1" id="KW-0812">Transmembrane</keyword>
<keyword evidence="3" id="KW-1185">Reference proteome</keyword>
<feature type="transmembrane region" description="Helical" evidence="1">
    <location>
        <begin position="20"/>
        <end position="38"/>
    </location>
</feature>
<accession>A0A5Q2MNW7</accession>
<dbReference type="AlphaFoldDB" id="A0A5Q2MNW7"/>
<evidence type="ECO:0000256" key="1">
    <source>
        <dbReference type="SAM" id="Phobius"/>
    </source>
</evidence>